<dbReference type="PATRIC" id="fig|1679170.3.peg.2709"/>
<dbReference type="Proteomes" id="UP000037146">
    <property type="component" value="Unassembled WGS sequence"/>
</dbReference>
<name>A0A0K9GU30_9BACI</name>
<comment type="caution">
    <text evidence="1">The sequence shown here is derived from an EMBL/GenBank/DDBJ whole genome shotgun (WGS) entry which is preliminary data.</text>
</comment>
<evidence type="ECO:0000313" key="2">
    <source>
        <dbReference type="Proteomes" id="UP000037146"/>
    </source>
</evidence>
<gene>
    <name evidence="1" type="ORF">AC625_11940</name>
</gene>
<sequence length="90" mass="10503">MDIAQEVHVARAVNFRGIIVGDPLSFNNNEVGMEPTDHYWINLSKWPYEQDIEVVTVNPHLVKRNKENRENSQSKRDKRMDLIALIKCNL</sequence>
<accession>A0A0K9GU30</accession>
<reference evidence="2" key="1">
    <citation type="submission" date="2015-07" db="EMBL/GenBank/DDBJ databases">
        <title>Genome sequencing project for genomic taxonomy and phylogenomics of Bacillus-like bacteria.</title>
        <authorList>
            <person name="Liu B."/>
            <person name="Wang J."/>
            <person name="Zhu Y."/>
            <person name="Liu G."/>
            <person name="Chen Q."/>
            <person name="Chen Z."/>
            <person name="Lan J."/>
            <person name="Che J."/>
            <person name="Ge C."/>
            <person name="Shi H."/>
            <person name="Pan Z."/>
            <person name="Liu X."/>
        </authorList>
    </citation>
    <scope>NUCLEOTIDE SEQUENCE [LARGE SCALE GENOMIC DNA]</scope>
    <source>
        <strain evidence="2">FJAT-27997</strain>
    </source>
</reference>
<protein>
    <submittedName>
        <fullName evidence="1">Uncharacterized protein</fullName>
    </submittedName>
</protein>
<dbReference type="EMBL" id="LFZW01000001">
    <property type="protein sequence ID" value="KMY50123.1"/>
    <property type="molecule type" value="Genomic_DNA"/>
</dbReference>
<dbReference type="AlphaFoldDB" id="A0A0K9GU30"/>
<evidence type="ECO:0000313" key="1">
    <source>
        <dbReference type="EMBL" id="KMY50123.1"/>
    </source>
</evidence>
<keyword evidence="2" id="KW-1185">Reference proteome</keyword>
<proteinExistence type="predicted"/>
<organism evidence="1 2">
    <name type="scientific">Peribacillus loiseleuriae</name>
    <dbReference type="NCBI Taxonomy" id="1679170"/>
    <lineage>
        <taxon>Bacteria</taxon>
        <taxon>Bacillati</taxon>
        <taxon>Bacillota</taxon>
        <taxon>Bacilli</taxon>
        <taxon>Bacillales</taxon>
        <taxon>Bacillaceae</taxon>
        <taxon>Peribacillus</taxon>
    </lineage>
</organism>
<dbReference type="STRING" id="1679170.AC625_11940"/>